<organism evidence="1 2">
    <name type="scientific">Dryococelus australis</name>
    <dbReference type="NCBI Taxonomy" id="614101"/>
    <lineage>
        <taxon>Eukaryota</taxon>
        <taxon>Metazoa</taxon>
        <taxon>Ecdysozoa</taxon>
        <taxon>Arthropoda</taxon>
        <taxon>Hexapoda</taxon>
        <taxon>Insecta</taxon>
        <taxon>Pterygota</taxon>
        <taxon>Neoptera</taxon>
        <taxon>Polyneoptera</taxon>
        <taxon>Phasmatodea</taxon>
        <taxon>Verophasmatodea</taxon>
        <taxon>Anareolatae</taxon>
        <taxon>Phasmatidae</taxon>
        <taxon>Eurycanthinae</taxon>
        <taxon>Dryococelus</taxon>
    </lineage>
</organism>
<keyword evidence="2" id="KW-1185">Reference proteome</keyword>
<reference evidence="1 2" key="1">
    <citation type="submission" date="2023-02" db="EMBL/GenBank/DDBJ databases">
        <title>LHISI_Scaffold_Assembly.</title>
        <authorList>
            <person name="Stuart O.P."/>
            <person name="Cleave R."/>
            <person name="Magrath M.J.L."/>
            <person name="Mikheyev A.S."/>
        </authorList>
    </citation>
    <scope>NUCLEOTIDE SEQUENCE [LARGE SCALE GENOMIC DNA]</scope>
    <source>
        <strain evidence="1">Daus_M_001</strain>
        <tissue evidence="1">Leg muscle</tissue>
    </source>
</reference>
<dbReference type="EMBL" id="JARBHB010000004">
    <property type="protein sequence ID" value="KAJ8884776.1"/>
    <property type="molecule type" value="Genomic_DNA"/>
</dbReference>
<comment type="caution">
    <text evidence="1">The sequence shown here is derived from an EMBL/GenBank/DDBJ whole genome shotgun (WGS) entry which is preliminary data.</text>
</comment>
<evidence type="ECO:0000313" key="2">
    <source>
        <dbReference type="Proteomes" id="UP001159363"/>
    </source>
</evidence>
<gene>
    <name evidence="1" type="ORF">PR048_010972</name>
</gene>
<evidence type="ECO:0000313" key="1">
    <source>
        <dbReference type="EMBL" id="KAJ8884776.1"/>
    </source>
</evidence>
<accession>A0ABQ9HK95</accession>
<protein>
    <submittedName>
        <fullName evidence="1">Uncharacterized protein</fullName>
    </submittedName>
</protein>
<name>A0ABQ9HK95_9NEOP</name>
<proteinExistence type="predicted"/>
<sequence length="215" mass="24276">MPLVGGFYLGSPISPALSFRCCSILASITLIGSQDLAVKSHPNLFTHSLCCISHLIHALHMAPLDSDMSECRSPISTWQLTYQPAVQPVGELLHRQEPVRDKARFHSFARPIRERRRLHPMNRRAVLEKLLQNGFIFSLLLEFRNISDATRNTPGARESEGDWQGIISPSCVRSWTDQLFLSGLPNLHSPHDWNFLPGLSRPRLFLLSTECSLKL</sequence>
<dbReference type="Proteomes" id="UP001159363">
    <property type="component" value="Chromosome X"/>
</dbReference>